<dbReference type="SUPFAM" id="SSF51735">
    <property type="entry name" value="NAD(P)-binding Rossmann-fold domains"/>
    <property type="match status" value="1"/>
</dbReference>
<dbReference type="InterPro" id="IPR043906">
    <property type="entry name" value="Gfo/Idh/MocA_OxRdtase_bact_C"/>
</dbReference>
<dbReference type="InterPro" id="IPR000683">
    <property type="entry name" value="Gfo/Idh/MocA-like_OxRdtase_N"/>
</dbReference>
<feature type="domain" description="Gfo/Idh/MocA-like oxidoreductase N-terminal" evidence="1">
    <location>
        <begin position="45"/>
        <end position="166"/>
    </location>
</feature>
<organism evidence="3 4">
    <name type="scientific">Spirosoma sordidisoli</name>
    <dbReference type="NCBI Taxonomy" id="2502893"/>
    <lineage>
        <taxon>Bacteria</taxon>
        <taxon>Pseudomonadati</taxon>
        <taxon>Bacteroidota</taxon>
        <taxon>Cytophagia</taxon>
        <taxon>Cytophagales</taxon>
        <taxon>Cytophagaceae</taxon>
        <taxon>Spirosoma</taxon>
    </lineage>
</organism>
<dbReference type="SUPFAM" id="SSF55347">
    <property type="entry name" value="Glyceraldehyde-3-phosphate dehydrogenase-like, C-terminal domain"/>
    <property type="match status" value="1"/>
</dbReference>
<dbReference type="Pfam" id="PF01408">
    <property type="entry name" value="GFO_IDH_MocA"/>
    <property type="match status" value="1"/>
</dbReference>
<dbReference type="InterPro" id="IPR036291">
    <property type="entry name" value="NAD(P)-bd_dom_sf"/>
</dbReference>
<gene>
    <name evidence="3" type="ORF">EQG79_22040</name>
</gene>
<dbReference type="Gene3D" id="3.40.50.720">
    <property type="entry name" value="NAD(P)-binding Rossmann-like Domain"/>
    <property type="match status" value="1"/>
</dbReference>
<evidence type="ECO:0000259" key="1">
    <source>
        <dbReference type="Pfam" id="PF01408"/>
    </source>
</evidence>
<dbReference type="PANTHER" id="PTHR43818">
    <property type="entry name" value="BCDNA.GH03377"/>
    <property type="match status" value="1"/>
</dbReference>
<dbReference type="Gene3D" id="3.30.360.10">
    <property type="entry name" value="Dihydrodipicolinate Reductase, domain 2"/>
    <property type="match status" value="1"/>
</dbReference>
<name>A0A4Q2UKX9_9BACT</name>
<comment type="caution">
    <text evidence="3">The sequence shown here is derived from an EMBL/GenBank/DDBJ whole genome shotgun (WGS) entry which is preliminary data.</text>
</comment>
<dbReference type="InterPro" id="IPR050463">
    <property type="entry name" value="Gfo/Idh/MocA_oxidrdct_glycsds"/>
</dbReference>
<evidence type="ECO:0000313" key="4">
    <source>
        <dbReference type="Proteomes" id="UP000290407"/>
    </source>
</evidence>
<protein>
    <submittedName>
        <fullName evidence="3">Gfo/Idh/MocA family oxidoreductase</fullName>
    </submittedName>
</protein>
<dbReference type="PANTHER" id="PTHR43818:SF5">
    <property type="entry name" value="OXIDOREDUCTASE FAMILY PROTEIN"/>
    <property type="match status" value="1"/>
</dbReference>
<dbReference type="InterPro" id="IPR006311">
    <property type="entry name" value="TAT_signal"/>
</dbReference>
<evidence type="ECO:0000313" key="3">
    <source>
        <dbReference type="EMBL" id="RYC68135.1"/>
    </source>
</evidence>
<dbReference type="Proteomes" id="UP000290407">
    <property type="component" value="Unassembled WGS sequence"/>
</dbReference>
<dbReference type="AlphaFoldDB" id="A0A4Q2UKX9"/>
<dbReference type="Pfam" id="PF19051">
    <property type="entry name" value="GFO_IDH_MocA_C2"/>
    <property type="match status" value="1"/>
</dbReference>
<dbReference type="GO" id="GO:0000166">
    <property type="term" value="F:nucleotide binding"/>
    <property type="evidence" value="ECO:0007669"/>
    <property type="project" value="InterPro"/>
</dbReference>
<dbReference type="RefSeq" id="WP_129604072.1">
    <property type="nucleotide sequence ID" value="NZ_SBLB01000006.1"/>
</dbReference>
<dbReference type="EMBL" id="SBLB01000006">
    <property type="protein sequence ID" value="RYC68135.1"/>
    <property type="molecule type" value="Genomic_DNA"/>
</dbReference>
<dbReference type="PROSITE" id="PS51318">
    <property type="entry name" value="TAT"/>
    <property type="match status" value="1"/>
</dbReference>
<accession>A0A4Q2UKX9</accession>
<reference evidence="3 4" key="1">
    <citation type="submission" date="2019-01" db="EMBL/GenBank/DDBJ databases">
        <title>Spirosoma flava sp. nov., a propanil-degrading bacterium isolated from herbicide-contaminated soil.</title>
        <authorList>
            <person name="Zhang L."/>
            <person name="Jiang J.-D."/>
        </authorList>
    </citation>
    <scope>NUCLEOTIDE SEQUENCE [LARGE SCALE GENOMIC DNA]</scope>
    <source>
        <strain evidence="3 4">TY50</strain>
    </source>
</reference>
<sequence>MSTSAQFSRRHFLRTASVAGTSLIVSPSLSAGGFYRGKPNDKVVVAIMGTNSRGAFLAKHFARIPNTEVAYICDVDERVLTKTCASLETQTGRKPKGFTDIRKLLDQKDFDALVVAAPDHWHAPATILGCQAGKHVYVEKPCSHNPHEGEMAVEAARKYNRLVQMGSQRRSFSNVQDAVKKLHEGVIGRVYFARGWYTNWRPSIGKGKEVAVPAHLHYDLWQGPAPHRPYRDNLIHYNWHWLWHWGTGEALNNGTHELDVMRWGLGVDYPSQVVSSGGRFAFNDDWETPDTQTITFTFPNNTAMTWEGRSCNGYDSEGSGRGVVFYGEKGTLVYPGANSYSIYDQKNKLVKTVTDSTPYDATNTVSPLEQLDALHLQNFVQTIRGDASLQAPIAEGHKSTLLPQLGNIAYRVGRVLHCDPTNGHILNDKEAMKLWSRDYSKDWAVRV</sequence>
<keyword evidence="4" id="KW-1185">Reference proteome</keyword>
<proteinExistence type="predicted"/>
<feature type="domain" description="Gfo/Idh/MocA-like oxidoreductase bacterial type C-terminal" evidence="2">
    <location>
        <begin position="196"/>
        <end position="444"/>
    </location>
</feature>
<evidence type="ECO:0000259" key="2">
    <source>
        <dbReference type="Pfam" id="PF19051"/>
    </source>
</evidence>